<dbReference type="InterPro" id="IPR005312">
    <property type="entry name" value="DUF1759"/>
</dbReference>
<dbReference type="EnsemblMetazoa" id="AALFPA23_013433.R19463">
    <property type="protein sequence ID" value="AALFPA23_013433.P19463"/>
    <property type="gene ID" value="AALFPA23_013433"/>
</dbReference>
<dbReference type="CDD" id="cd00303">
    <property type="entry name" value="retropepsin_like"/>
    <property type="match status" value="1"/>
</dbReference>
<dbReference type="Gene3D" id="2.40.70.10">
    <property type="entry name" value="Acid Proteases"/>
    <property type="match status" value="1"/>
</dbReference>
<dbReference type="CDD" id="cd01644">
    <property type="entry name" value="RT_pepA17"/>
    <property type="match status" value="1"/>
</dbReference>
<dbReference type="PROSITE" id="PS50994">
    <property type="entry name" value="INTEGRASE"/>
    <property type="match status" value="1"/>
</dbReference>
<dbReference type="InterPro" id="IPR036397">
    <property type="entry name" value="RNaseH_sf"/>
</dbReference>
<protein>
    <recommendedName>
        <fullName evidence="2">Integrase catalytic domain-containing protein</fullName>
    </recommendedName>
</protein>
<feature type="region of interest" description="Disordered" evidence="1">
    <location>
        <begin position="1744"/>
        <end position="1765"/>
    </location>
</feature>
<dbReference type="Pfam" id="PF17921">
    <property type="entry name" value="Integrase_H2C2"/>
    <property type="match status" value="1"/>
</dbReference>
<sequence length="1765" mass="198375">MAEKKMKSKELKRKNIMDSIQRIDDFLGNFDAERDQNEIAIRLSRLDKLMEAFESIQGEYEAFDDSPEFEAANTKVRAKVEEQYFRVKGGLMSKDTPPPNPVQPLIQQVAPAIAHVTGVKLPTIELPRFDGDLNDWLTFHDSFSSLIHSSPEIPCVQKFQYLRSALRGDALKLIESLTITANNYAIAWGSLLDRYSNPYLLKKKHLQSLMVHTKVSGKSPSALRNVVEDFQRHVKILNQLGEPTAQWCSLLVQLLCARIDDSTLKEWEEFVSGNEDPTYQNLIQFLTRKIRTLESLHISAEQSYSSPQAKHSPPVRQSKQQSTPPKINSFSAMEHAQPSCFACSDCHPLVKCPVFEKMQLKDRLNLVNTKRVCSNCFRSNHFARNCSSNFSCRHCQKRHHTLLHPGFDSPVAGNSSSSIQSNRSGPSSAKSSTANGDVAANLTGGANAISSNSVVEPRGVNVFLSTIVVKVVDGYGNEHSARALLDSGSQCSLMSDRLCQQLRLVRHRIEQPILGVGESQIRAVCSVNTEVRSRFGEFSIPLNCLVLKKLTSDLPAVMIPISNWSIPKHITLADPEFNVPRKVDLIIGAEHFYAILQGGRLQLGPQAPTLVESRFGWFVSGKVSYASIPQALVCCTSTLESLNQNIEKFWKLEELDKPLPSPTEQRCENFYKETVSRKADGRYVVKYPKKDNFQTIIGESFLTSKRRLEGLERRLDSNPILKERYHAFIAEFIELGHMREVPDGEPEPPTACYIPHHAVQKESSSTTKVRSVFDASAKTSSGFSLNDALLVGPVIQDELLDIVIRLRRHKVVLLADIEKMYRQVEIHPDDRPLQRVLWRFNKSDPITKYEMTRVTYGLSPSSFLATRTLLQLAEDEGDSFPLASSALKQDFYMDDFIRSEETICKATQLRKEMDELLSRGCFPLRKWCSNCPEVLEGVPPENLANPSSPTFDPDEAIKALGISWEPATDQFRFIVGPFSVDKPITKSKILSVIAQLYDPLGLIAPVVVSAKILMQLLWTISIDWNDEVPVEIRTIWERFVEDLALLSEFRIHRLAFDMGEVQLHCFTDASESAYGTCVYARTVKPNGEVMVMLLASKSRVAPLKKCSIPRLELCGAQLGAQLSSRVVTALKMESVRIIYWTDSTVVLHWLRSPPQTWKTFVSNRVADIHTITNSSMWHHVPGVDNPADLVSRGMAVPQFLSSSKWIHGPDWLGEGEETWPKLAIPQTTLADVEDERKTTTLLTQNLPPLNPLFARSSSFDRLLRTTAYCLRFAHHTRKEAKQTTITLNPNELDSARDRLVMLVQAECFKAEILLLKRGKPVANNSSLKLLNPFLDSSGIIRVGGRLKLSTESYTTKHQILLPGFHKFTRLLLMSYHRKLIHGGVSLTLGTVRNEYWPTNGRRAVRSVIRTCYRCTRANPRPLQQPVGQLPLTRVTPSRPFASTGIDYCGPVFVKTAYRKSTPTKAYIALFVCFSTKAVHLELVGDLSTASFLSALQRFVARRGKPEHIYSDNATNFVGAKNELHALYRMLSNTTETDRISSALATDGIQWHLIPPRAPNFGGLWEAGVKVAKKHLLRQLGNSPLLHEDLVTILAMIESAMNSRPLAPLSEDPNDFQAITPSHFLIGSSQQALPHPDMKEVSGNRLRNRYDVIQQKQQLFWYHWRTEYLKELQRLSTSNPKRANLKVGQVMILQDSCLPPVRWPLVRIVELHPGQDGVTRVVTVRTPTGAIMKRAVTKLCPLPTTDEEETTYADESPTASGSGDFI</sequence>
<proteinExistence type="predicted"/>
<dbReference type="InterPro" id="IPR043502">
    <property type="entry name" value="DNA/RNA_pol_sf"/>
</dbReference>
<dbReference type="SUPFAM" id="SSF56672">
    <property type="entry name" value="DNA/RNA polymerases"/>
    <property type="match status" value="1"/>
</dbReference>
<dbReference type="Proteomes" id="UP000069940">
    <property type="component" value="Unassembled WGS sequence"/>
</dbReference>
<dbReference type="PANTHER" id="PTHR47331:SF1">
    <property type="entry name" value="GAG-LIKE PROTEIN"/>
    <property type="match status" value="1"/>
</dbReference>
<dbReference type="InterPro" id="IPR012337">
    <property type="entry name" value="RNaseH-like_sf"/>
</dbReference>
<dbReference type="InterPro" id="IPR001584">
    <property type="entry name" value="Integrase_cat-core"/>
</dbReference>
<feature type="compositionally biased region" description="Polar residues" evidence="1">
    <location>
        <begin position="1756"/>
        <end position="1765"/>
    </location>
</feature>
<dbReference type="InterPro" id="IPR008042">
    <property type="entry name" value="Retrotrans_Pao"/>
</dbReference>
<feature type="region of interest" description="Disordered" evidence="1">
    <location>
        <begin position="406"/>
        <end position="436"/>
    </location>
</feature>
<evidence type="ECO:0000256" key="1">
    <source>
        <dbReference type="SAM" id="MobiDB-lite"/>
    </source>
</evidence>
<feature type="region of interest" description="Disordered" evidence="1">
    <location>
        <begin position="303"/>
        <end position="327"/>
    </location>
</feature>
<dbReference type="Pfam" id="PF03564">
    <property type="entry name" value="DUF1759"/>
    <property type="match status" value="1"/>
</dbReference>
<feature type="domain" description="Integrase catalytic" evidence="2">
    <location>
        <begin position="1435"/>
        <end position="1628"/>
    </location>
</feature>
<dbReference type="RefSeq" id="XP_062713817.1">
    <property type="nucleotide sequence ID" value="XM_062857833.1"/>
</dbReference>
<dbReference type="PANTHER" id="PTHR47331">
    <property type="entry name" value="PHD-TYPE DOMAIN-CONTAINING PROTEIN"/>
    <property type="match status" value="1"/>
</dbReference>
<dbReference type="InterPro" id="IPR021109">
    <property type="entry name" value="Peptidase_aspartic_dom_sf"/>
</dbReference>
<reference evidence="3" key="2">
    <citation type="submission" date="2025-05" db="UniProtKB">
        <authorList>
            <consortium name="EnsemblMetazoa"/>
        </authorList>
    </citation>
    <scope>IDENTIFICATION</scope>
    <source>
        <strain evidence="3">Foshan</strain>
    </source>
</reference>
<organism evidence="3 4">
    <name type="scientific">Aedes albopictus</name>
    <name type="common">Asian tiger mosquito</name>
    <name type="synonym">Stegomyia albopicta</name>
    <dbReference type="NCBI Taxonomy" id="7160"/>
    <lineage>
        <taxon>Eukaryota</taxon>
        <taxon>Metazoa</taxon>
        <taxon>Ecdysozoa</taxon>
        <taxon>Arthropoda</taxon>
        <taxon>Hexapoda</taxon>
        <taxon>Insecta</taxon>
        <taxon>Pterygota</taxon>
        <taxon>Neoptera</taxon>
        <taxon>Endopterygota</taxon>
        <taxon>Diptera</taxon>
        <taxon>Nematocera</taxon>
        <taxon>Culicoidea</taxon>
        <taxon>Culicidae</taxon>
        <taxon>Culicinae</taxon>
        <taxon>Aedini</taxon>
        <taxon>Aedes</taxon>
        <taxon>Stegomyia</taxon>
    </lineage>
</organism>
<dbReference type="GeneID" id="115255489"/>
<dbReference type="Gene3D" id="3.30.420.10">
    <property type="entry name" value="Ribonuclease H-like superfamily/Ribonuclease H"/>
    <property type="match status" value="1"/>
</dbReference>
<evidence type="ECO:0000313" key="3">
    <source>
        <dbReference type="EnsemblMetazoa" id="AALFPA23_013433.P19463"/>
    </source>
</evidence>
<dbReference type="InterPro" id="IPR041588">
    <property type="entry name" value="Integrase_H2C2"/>
</dbReference>
<dbReference type="InterPro" id="IPR040676">
    <property type="entry name" value="DUF5641"/>
</dbReference>
<dbReference type="Pfam" id="PF18701">
    <property type="entry name" value="DUF5641"/>
    <property type="match status" value="1"/>
</dbReference>
<reference evidence="4" key="1">
    <citation type="journal article" date="2015" name="Proc. Natl. Acad. Sci. U.S.A.">
        <title>Genome sequence of the Asian Tiger mosquito, Aedes albopictus, reveals insights into its biology, genetics, and evolution.</title>
        <authorList>
            <person name="Chen X.G."/>
            <person name="Jiang X."/>
            <person name="Gu J."/>
            <person name="Xu M."/>
            <person name="Wu Y."/>
            <person name="Deng Y."/>
            <person name="Zhang C."/>
            <person name="Bonizzoni M."/>
            <person name="Dermauw W."/>
            <person name="Vontas J."/>
            <person name="Armbruster P."/>
            <person name="Huang X."/>
            <person name="Yang Y."/>
            <person name="Zhang H."/>
            <person name="He W."/>
            <person name="Peng H."/>
            <person name="Liu Y."/>
            <person name="Wu K."/>
            <person name="Chen J."/>
            <person name="Lirakis M."/>
            <person name="Topalis P."/>
            <person name="Van Leeuwen T."/>
            <person name="Hall A.B."/>
            <person name="Jiang X."/>
            <person name="Thorpe C."/>
            <person name="Mueller R.L."/>
            <person name="Sun C."/>
            <person name="Waterhouse R.M."/>
            <person name="Yan G."/>
            <person name="Tu Z.J."/>
            <person name="Fang X."/>
            <person name="James A.A."/>
        </authorList>
    </citation>
    <scope>NUCLEOTIDE SEQUENCE [LARGE SCALE GENOMIC DNA]</scope>
    <source>
        <strain evidence="4">Foshan</strain>
    </source>
</reference>
<keyword evidence="4" id="KW-1185">Reference proteome</keyword>
<dbReference type="Pfam" id="PF05380">
    <property type="entry name" value="Peptidase_A17"/>
    <property type="match status" value="1"/>
</dbReference>
<feature type="compositionally biased region" description="Low complexity" evidence="1">
    <location>
        <begin position="415"/>
        <end position="428"/>
    </location>
</feature>
<accession>A0ABM1YZ48</accession>
<evidence type="ECO:0000313" key="4">
    <source>
        <dbReference type="Proteomes" id="UP000069940"/>
    </source>
</evidence>
<name>A0ABM1YZ48_AEDAL</name>
<dbReference type="SUPFAM" id="SSF53098">
    <property type="entry name" value="Ribonuclease H-like"/>
    <property type="match status" value="1"/>
</dbReference>
<evidence type="ECO:0000259" key="2">
    <source>
        <dbReference type="PROSITE" id="PS50994"/>
    </source>
</evidence>